<evidence type="ECO:0000259" key="4">
    <source>
        <dbReference type="SMART" id="SM00822"/>
    </source>
</evidence>
<dbReference type="RefSeq" id="WP_344733945.1">
    <property type="nucleotide sequence ID" value="NZ_BAAAZH010000020.1"/>
</dbReference>
<dbReference type="PROSITE" id="PS00061">
    <property type="entry name" value="ADH_SHORT"/>
    <property type="match status" value="1"/>
</dbReference>
<reference evidence="6" key="1">
    <citation type="journal article" date="2019" name="Int. J. Syst. Evol. Microbiol.">
        <title>The Global Catalogue of Microorganisms (GCM) 10K type strain sequencing project: providing services to taxonomists for standard genome sequencing and annotation.</title>
        <authorList>
            <consortium name="The Broad Institute Genomics Platform"/>
            <consortium name="The Broad Institute Genome Sequencing Center for Infectious Disease"/>
            <person name="Wu L."/>
            <person name="Ma J."/>
        </authorList>
    </citation>
    <scope>NUCLEOTIDE SEQUENCE [LARGE SCALE GENOMIC DNA]</scope>
    <source>
        <strain evidence="6">JCM 16703</strain>
    </source>
</reference>
<dbReference type="InterPro" id="IPR036291">
    <property type="entry name" value="NAD(P)-bd_dom_sf"/>
</dbReference>
<dbReference type="InterPro" id="IPR057326">
    <property type="entry name" value="KR_dom"/>
</dbReference>
<accession>A0ABP7XM35</accession>
<dbReference type="SMART" id="SM00822">
    <property type="entry name" value="PKS_KR"/>
    <property type="match status" value="1"/>
</dbReference>
<dbReference type="InterPro" id="IPR020904">
    <property type="entry name" value="Sc_DH/Rdtase_CS"/>
</dbReference>
<dbReference type="Proteomes" id="UP001501495">
    <property type="component" value="Unassembled WGS sequence"/>
</dbReference>
<dbReference type="Pfam" id="PF00106">
    <property type="entry name" value="adh_short"/>
    <property type="match status" value="1"/>
</dbReference>
<dbReference type="PRINTS" id="PR00080">
    <property type="entry name" value="SDRFAMILY"/>
</dbReference>
<evidence type="ECO:0000313" key="6">
    <source>
        <dbReference type="Proteomes" id="UP001501495"/>
    </source>
</evidence>
<evidence type="ECO:0000313" key="5">
    <source>
        <dbReference type="EMBL" id="GAA4121703.1"/>
    </source>
</evidence>
<gene>
    <name evidence="5" type="ORF">GCM10022215_26860</name>
</gene>
<dbReference type="InterPro" id="IPR002347">
    <property type="entry name" value="SDR_fam"/>
</dbReference>
<evidence type="ECO:0000256" key="2">
    <source>
        <dbReference type="ARBA" id="ARBA00023002"/>
    </source>
</evidence>
<dbReference type="SUPFAM" id="SSF51735">
    <property type="entry name" value="NAD(P)-binding Rossmann-fold domains"/>
    <property type="match status" value="1"/>
</dbReference>
<evidence type="ECO:0000256" key="3">
    <source>
        <dbReference type="RuleBase" id="RU000363"/>
    </source>
</evidence>
<sequence length="288" mass="30347">MVSPRHPVQGKVVAVTGAGSGIGRALAIELARRGAQVSGCDVDAAGLAATAAEVPGMHTARVDMSDRVAVEAYAQEVVAHFGVAHQIYNNAGIAFTATVAESTWEDYRRVLAVNLEGVIHGTQAFLPHLLDSGDGHVVNISSLNGYFAQPGMSHYVTAKFGVRGFTETLHAEMLLSGSPVRVSVVHPGGVATSISDNALELARAAGKEITEAALARTRTYREKLLSMDPAQAARIIVGGVERGRPRIRVGRDAVAIDLLCRTAPTLATRAAVAFERQLLAGEKRAARR</sequence>
<evidence type="ECO:0000256" key="1">
    <source>
        <dbReference type="ARBA" id="ARBA00006484"/>
    </source>
</evidence>
<proteinExistence type="inferred from homology"/>
<dbReference type="PRINTS" id="PR00081">
    <property type="entry name" value="GDHRDH"/>
</dbReference>
<comment type="similarity">
    <text evidence="1 3">Belongs to the short-chain dehydrogenases/reductases (SDR) family.</text>
</comment>
<dbReference type="PANTHER" id="PTHR44196:SF1">
    <property type="entry name" value="DEHYDROGENASE_REDUCTASE SDR FAMILY MEMBER 7B"/>
    <property type="match status" value="1"/>
</dbReference>
<comment type="caution">
    <text evidence="5">The sequence shown here is derived from an EMBL/GenBank/DDBJ whole genome shotgun (WGS) entry which is preliminary data.</text>
</comment>
<dbReference type="EMBL" id="BAAAZH010000020">
    <property type="protein sequence ID" value="GAA4121703.1"/>
    <property type="molecule type" value="Genomic_DNA"/>
</dbReference>
<dbReference type="PANTHER" id="PTHR44196">
    <property type="entry name" value="DEHYDROGENASE/REDUCTASE SDR FAMILY MEMBER 7B"/>
    <property type="match status" value="1"/>
</dbReference>
<keyword evidence="6" id="KW-1185">Reference proteome</keyword>
<name>A0ABP7XM35_9ACTN</name>
<dbReference type="Gene3D" id="3.40.50.720">
    <property type="entry name" value="NAD(P)-binding Rossmann-like Domain"/>
    <property type="match status" value="1"/>
</dbReference>
<organism evidence="5 6">
    <name type="scientific">Nocardioides fonticola</name>
    <dbReference type="NCBI Taxonomy" id="450363"/>
    <lineage>
        <taxon>Bacteria</taxon>
        <taxon>Bacillati</taxon>
        <taxon>Actinomycetota</taxon>
        <taxon>Actinomycetes</taxon>
        <taxon>Propionibacteriales</taxon>
        <taxon>Nocardioidaceae</taxon>
        <taxon>Nocardioides</taxon>
    </lineage>
</organism>
<protein>
    <submittedName>
        <fullName evidence="5">SDR family NAD(P)-dependent oxidoreductase</fullName>
    </submittedName>
</protein>
<feature type="domain" description="Ketoreductase" evidence="4">
    <location>
        <begin position="11"/>
        <end position="193"/>
    </location>
</feature>
<keyword evidence="2" id="KW-0560">Oxidoreductase</keyword>